<accession>A0AAN9AZJ5</accession>
<evidence type="ECO:0000313" key="2">
    <source>
        <dbReference type="EMBL" id="KAK7095140.1"/>
    </source>
</evidence>
<evidence type="ECO:0000256" key="1">
    <source>
        <dbReference type="SAM" id="MobiDB-lite"/>
    </source>
</evidence>
<keyword evidence="3" id="KW-1185">Reference proteome</keyword>
<evidence type="ECO:0000313" key="3">
    <source>
        <dbReference type="Proteomes" id="UP001374579"/>
    </source>
</evidence>
<dbReference type="AlphaFoldDB" id="A0AAN9AZJ5"/>
<dbReference type="EMBL" id="JBAMIC010000018">
    <property type="protein sequence ID" value="KAK7095140.1"/>
    <property type="molecule type" value="Genomic_DNA"/>
</dbReference>
<gene>
    <name evidence="2" type="ORF">V1264_006586</name>
</gene>
<feature type="region of interest" description="Disordered" evidence="1">
    <location>
        <begin position="381"/>
        <end position="400"/>
    </location>
</feature>
<protein>
    <submittedName>
        <fullName evidence="2">Uncharacterized protein</fullName>
    </submittedName>
</protein>
<proteinExistence type="predicted"/>
<reference evidence="2 3" key="1">
    <citation type="submission" date="2024-02" db="EMBL/GenBank/DDBJ databases">
        <title>Chromosome-scale genome assembly of the rough periwinkle Littorina saxatilis.</title>
        <authorList>
            <person name="De Jode A."/>
            <person name="Faria R."/>
            <person name="Formenti G."/>
            <person name="Sims Y."/>
            <person name="Smith T.P."/>
            <person name="Tracey A."/>
            <person name="Wood J.M.D."/>
            <person name="Zagrodzka Z.B."/>
            <person name="Johannesson K."/>
            <person name="Butlin R.K."/>
            <person name="Leder E.H."/>
        </authorList>
    </citation>
    <scope>NUCLEOTIDE SEQUENCE [LARGE SCALE GENOMIC DNA]</scope>
    <source>
        <strain evidence="2">Snail1</strain>
        <tissue evidence="2">Muscle</tissue>
    </source>
</reference>
<dbReference type="Proteomes" id="UP001374579">
    <property type="component" value="Unassembled WGS sequence"/>
</dbReference>
<sequence>MEERQLYPADFKRTQYVRDWKESQYQEEVRRAFTRLQDLSNQKQTKAEALAAWCQEYTESNFPDLGKIAYAVPHFFIGKHSIKWNRNSFCYKHCQESDVRGDNAQSKVGRGLRLLNEEMKQRGETTMFIIGNLMYENVLIWPEEIPEKSRNAFQKQIHKDFPDLLVKEEMRYYTRRDQPDDPRQRGELDITIIHESKGVIFIQVKSFGTHVPPKGSLKGKEKKEQAYDQLNENERVFNNLFKHYTRNPEQKVCKVFALPNLTKEEAVDACKIQEKDGVYLLSKDDLYDDGMETAEREYNMEKLRRWWNNLPDLSTPLSPDFTKDIIARFIGTLSKPRNLDCLTERTHVRTMADGIRLAGRMFKTMGLNHSQDTQKALTATDGAANASGPGAAAAGKADAGADPAADYNRVHVKGPPGSGRTTLLILKAMQFLKATGTPSQSTRSKSCHVIVVNVYRGSKGRPIGFHITNTIQDSYEGTFHDKVHHLPIDILDMQESFVDQVNKLFPAGDKKPDWKDVLFIVDEMLDPVHYWSEIFSALQNDFKDSPVWCADGLMSNNMPGDSGFTALTTECMYACQYPSRRSCIMLTWMKTGYLNTSAKQEKDEFLQRTHSSNHLN</sequence>
<organism evidence="2 3">
    <name type="scientific">Littorina saxatilis</name>
    <dbReference type="NCBI Taxonomy" id="31220"/>
    <lineage>
        <taxon>Eukaryota</taxon>
        <taxon>Metazoa</taxon>
        <taxon>Spiralia</taxon>
        <taxon>Lophotrochozoa</taxon>
        <taxon>Mollusca</taxon>
        <taxon>Gastropoda</taxon>
        <taxon>Caenogastropoda</taxon>
        <taxon>Littorinimorpha</taxon>
        <taxon>Littorinoidea</taxon>
        <taxon>Littorinidae</taxon>
        <taxon>Littorina</taxon>
    </lineage>
</organism>
<comment type="caution">
    <text evidence="2">The sequence shown here is derived from an EMBL/GenBank/DDBJ whole genome shotgun (WGS) entry which is preliminary data.</text>
</comment>
<name>A0AAN9AZJ5_9CAEN</name>